<keyword evidence="5" id="KW-0560">Oxidoreductase</keyword>
<gene>
    <name evidence="9" type="ORF">FLL46_21885</name>
</gene>
<evidence type="ECO:0000256" key="6">
    <source>
        <dbReference type="ARBA" id="ARBA00023004"/>
    </source>
</evidence>
<evidence type="ECO:0000259" key="8">
    <source>
        <dbReference type="PROSITE" id="PS51007"/>
    </source>
</evidence>
<keyword evidence="9" id="KW-0575">Peroxidase</keyword>
<evidence type="ECO:0000256" key="1">
    <source>
        <dbReference type="ARBA" id="ARBA00004196"/>
    </source>
</evidence>
<dbReference type="SUPFAM" id="SSF46626">
    <property type="entry name" value="Cytochrome c"/>
    <property type="match status" value="2"/>
</dbReference>
<dbReference type="AlphaFoldDB" id="A0A545U6S3"/>
<evidence type="ECO:0000256" key="7">
    <source>
        <dbReference type="PROSITE-ProRule" id="PRU00433"/>
    </source>
</evidence>
<accession>A0A545U6S3</accession>
<dbReference type="Pfam" id="PF03150">
    <property type="entry name" value="CCP_MauG"/>
    <property type="match status" value="1"/>
</dbReference>
<protein>
    <submittedName>
        <fullName evidence="9">Cytochrome-c peroxidase</fullName>
    </submittedName>
</protein>
<dbReference type="InterPro" id="IPR009056">
    <property type="entry name" value="Cyt_c-like_dom"/>
</dbReference>
<dbReference type="Gene3D" id="1.10.760.10">
    <property type="entry name" value="Cytochrome c-like domain"/>
    <property type="match status" value="2"/>
</dbReference>
<evidence type="ECO:0000313" key="10">
    <source>
        <dbReference type="Proteomes" id="UP000315439"/>
    </source>
</evidence>
<dbReference type="Proteomes" id="UP000315439">
    <property type="component" value="Unassembled WGS sequence"/>
</dbReference>
<dbReference type="PROSITE" id="PS51007">
    <property type="entry name" value="CYTC"/>
    <property type="match status" value="1"/>
</dbReference>
<name>A0A545U6S3_9GAMM</name>
<dbReference type="InterPro" id="IPR051395">
    <property type="entry name" value="Cytochrome_c_Peroxidase/MauG"/>
</dbReference>
<evidence type="ECO:0000256" key="3">
    <source>
        <dbReference type="ARBA" id="ARBA00022723"/>
    </source>
</evidence>
<dbReference type="PANTHER" id="PTHR30600:SF10">
    <property type="entry name" value="BLL6722 PROTEIN"/>
    <property type="match status" value="1"/>
</dbReference>
<dbReference type="GO" id="GO:0046872">
    <property type="term" value="F:metal ion binding"/>
    <property type="evidence" value="ECO:0007669"/>
    <property type="project" value="UniProtKB-KW"/>
</dbReference>
<dbReference type="GO" id="GO:0009055">
    <property type="term" value="F:electron transfer activity"/>
    <property type="evidence" value="ECO:0007669"/>
    <property type="project" value="InterPro"/>
</dbReference>
<sequence>MIVFSHALSADSNLPIQFKTIPATQNSQDDSAFTLSVNCPPGFENIEQKCHLRSLYQQYDSLYDKGVGGLKTALPTVRDGFSPQQIDLGRLLFFDPLLSGDNTLSCASCHEPDKGFSDGLPRSIGANQVDVGRASPTLWNVAFLSNFFWDSRAHSLEEQMLGPLYSEKEMATTPVQLINELNNNKTYQRLFRQAFPNGQSAKITLQQIYTSITAFEASLISLNSRYDHYAHGYHQALTENEIEGLNIFRSFVARCAECHTPPLFTNQQIAVLGSPEPPGRELDIGAEKTFNNPDLRAGFKVPSLRNIVKTAPYMHSGRFENLRDTVEFYTKGRGHAVPEGEKLLLHWHIWEPDLTERELDRLVDFLGTLTDESFTPKIPQKVPSGLPVNVGQNITKKIKKYTSVRGEKP</sequence>
<keyword evidence="2 7" id="KW-0349">Heme</keyword>
<evidence type="ECO:0000256" key="5">
    <source>
        <dbReference type="ARBA" id="ARBA00023002"/>
    </source>
</evidence>
<evidence type="ECO:0000256" key="4">
    <source>
        <dbReference type="ARBA" id="ARBA00022729"/>
    </source>
</evidence>
<reference evidence="9 10" key="1">
    <citation type="submission" date="2019-07" db="EMBL/GenBank/DDBJ databases">
        <title>Draft genome for Aliikangiella sp. M105.</title>
        <authorList>
            <person name="Wang G."/>
        </authorList>
    </citation>
    <scope>NUCLEOTIDE SEQUENCE [LARGE SCALE GENOMIC DNA]</scope>
    <source>
        <strain evidence="9 10">M105</strain>
    </source>
</reference>
<dbReference type="GO" id="GO:0004130">
    <property type="term" value="F:cytochrome-c peroxidase activity"/>
    <property type="evidence" value="ECO:0007669"/>
    <property type="project" value="TreeGrafter"/>
</dbReference>
<proteinExistence type="predicted"/>
<dbReference type="PANTHER" id="PTHR30600">
    <property type="entry name" value="CYTOCHROME C PEROXIDASE-RELATED"/>
    <property type="match status" value="1"/>
</dbReference>
<organism evidence="9 10">
    <name type="scientific">Aliikangiella coralliicola</name>
    <dbReference type="NCBI Taxonomy" id="2592383"/>
    <lineage>
        <taxon>Bacteria</taxon>
        <taxon>Pseudomonadati</taxon>
        <taxon>Pseudomonadota</taxon>
        <taxon>Gammaproteobacteria</taxon>
        <taxon>Oceanospirillales</taxon>
        <taxon>Pleioneaceae</taxon>
        <taxon>Aliikangiella</taxon>
    </lineage>
</organism>
<evidence type="ECO:0000313" key="9">
    <source>
        <dbReference type="EMBL" id="TQV85103.1"/>
    </source>
</evidence>
<dbReference type="OrthoDB" id="9805202at2"/>
<dbReference type="InterPro" id="IPR004852">
    <property type="entry name" value="Di-haem_cyt_c_peroxidsae"/>
</dbReference>
<evidence type="ECO:0000256" key="2">
    <source>
        <dbReference type="ARBA" id="ARBA00022617"/>
    </source>
</evidence>
<comment type="caution">
    <text evidence="9">The sequence shown here is derived from an EMBL/GenBank/DDBJ whole genome shotgun (WGS) entry which is preliminary data.</text>
</comment>
<keyword evidence="6 7" id="KW-0408">Iron</keyword>
<dbReference type="GO" id="GO:0020037">
    <property type="term" value="F:heme binding"/>
    <property type="evidence" value="ECO:0007669"/>
    <property type="project" value="InterPro"/>
</dbReference>
<keyword evidence="10" id="KW-1185">Reference proteome</keyword>
<dbReference type="InterPro" id="IPR036909">
    <property type="entry name" value="Cyt_c-like_dom_sf"/>
</dbReference>
<dbReference type="GO" id="GO:0030313">
    <property type="term" value="C:cell envelope"/>
    <property type="evidence" value="ECO:0007669"/>
    <property type="project" value="UniProtKB-SubCell"/>
</dbReference>
<keyword evidence="3 7" id="KW-0479">Metal-binding</keyword>
<dbReference type="EMBL" id="VIKS01000013">
    <property type="protein sequence ID" value="TQV85103.1"/>
    <property type="molecule type" value="Genomic_DNA"/>
</dbReference>
<feature type="domain" description="Cytochrome c" evidence="8">
    <location>
        <begin position="239"/>
        <end position="370"/>
    </location>
</feature>
<keyword evidence="4" id="KW-0732">Signal</keyword>
<comment type="subcellular location">
    <subcellularLocation>
        <location evidence="1">Cell envelope</location>
    </subcellularLocation>
</comment>